<dbReference type="CDD" id="cd04301">
    <property type="entry name" value="NAT_SF"/>
    <property type="match status" value="1"/>
</dbReference>
<evidence type="ECO:0000313" key="5">
    <source>
        <dbReference type="Proteomes" id="UP001611251"/>
    </source>
</evidence>
<dbReference type="EMBL" id="JBGFSN010000004">
    <property type="protein sequence ID" value="MFH8133898.1"/>
    <property type="molecule type" value="Genomic_DNA"/>
</dbReference>
<proteinExistence type="predicted"/>
<dbReference type="Proteomes" id="UP001611251">
    <property type="component" value="Unassembled WGS sequence"/>
</dbReference>
<dbReference type="InterPro" id="IPR016181">
    <property type="entry name" value="Acyl_CoA_acyltransferase"/>
</dbReference>
<dbReference type="InterPro" id="IPR050832">
    <property type="entry name" value="Bact_Acetyltransf"/>
</dbReference>
<dbReference type="Pfam" id="PF00583">
    <property type="entry name" value="Acetyltransf_1"/>
    <property type="match status" value="1"/>
</dbReference>
<keyword evidence="2" id="KW-0012">Acyltransferase</keyword>
<accession>A0ABW7PUN6</accession>
<dbReference type="Gene3D" id="3.40.630.30">
    <property type="match status" value="1"/>
</dbReference>
<organism evidence="4 5">
    <name type="scientific">Pantoea osteomyelitidis</name>
    <dbReference type="NCBI Taxonomy" id="3230026"/>
    <lineage>
        <taxon>Bacteria</taxon>
        <taxon>Pseudomonadati</taxon>
        <taxon>Pseudomonadota</taxon>
        <taxon>Gammaproteobacteria</taxon>
        <taxon>Enterobacterales</taxon>
        <taxon>Erwiniaceae</taxon>
        <taxon>Pantoea</taxon>
    </lineage>
</organism>
<name>A0ABW7PUN6_9GAMM</name>
<evidence type="ECO:0000256" key="1">
    <source>
        <dbReference type="ARBA" id="ARBA00022679"/>
    </source>
</evidence>
<feature type="domain" description="N-acetyltransferase" evidence="3">
    <location>
        <begin position="2"/>
        <end position="172"/>
    </location>
</feature>
<dbReference type="PANTHER" id="PTHR43877">
    <property type="entry name" value="AMINOALKYLPHOSPHONATE N-ACETYLTRANSFERASE-RELATED-RELATED"/>
    <property type="match status" value="1"/>
</dbReference>
<dbReference type="SUPFAM" id="SSF55729">
    <property type="entry name" value="Acyl-CoA N-acyltransferases (Nat)"/>
    <property type="match status" value="1"/>
</dbReference>
<dbReference type="InterPro" id="IPR000182">
    <property type="entry name" value="GNAT_dom"/>
</dbReference>
<protein>
    <submittedName>
        <fullName evidence="4">N-acetyltransferase family protein</fullName>
    </submittedName>
</protein>
<evidence type="ECO:0000313" key="4">
    <source>
        <dbReference type="EMBL" id="MFH8133898.1"/>
    </source>
</evidence>
<sequence>MIDYEELNAPQTQQELSALCEVLRACVADGASVGFINAADGEAIARFWQDRVYSIASGDCQLLVAREAGRIVATVMVCYSGMPNGRHRAEISKLLVHPQARRQGIARRLMQQAEALAQESGRSLLVLDTRSGDVASDLYLSLGWQIAGAIPFYAESTEGVLDATTLMYKKLV</sequence>
<reference evidence="4 5" key="1">
    <citation type="submission" date="2024-08" db="EMBL/GenBank/DDBJ databases">
        <title>Pantoea ronii - a newly identified human opportunistic pathogen.</title>
        <authorList>
            <person name="Keidar-Friedman D."/>
            <person name="Sorek N."/>
            <person name="Leshin-Carmel D."/>
            <person name="Tsur A."/>
            <person name="Amsalem M."/>
            <person name="Tolkach D."/>
            <person name="Brosh-Nissimov T."/>
        </authorList>
    </citation>
    <scope>NUCLEOTIDE SEQUENCE [LARGE SCALE GENOMIC DNA]</scope>
    <source>
        <strain evidence="4 5">AA23256</strain>
    </source>
</reference>
<keyword evidence="5" id="KW-1185">Reference proteome</keyword>
<gene>
    <name evidence="4" type="ORF">ABU178_06890</name>
</gene>
<comment type="caution">
    <text evidence="4">The sequence shown here is derived from an EMBL/GenBank/DDBJ whole genome shotgun (WGS) entry which is preliminary data.</text>
</comment>
<evidence type="ECO:0000259" key="3">
    <source>
        <dbReference type="PROSITE" id="PS51186"/>
    </source>
</evidence>
<dbReference type="PROSITE" id="PS51186">
    <property type="entry name" value="GNAT"/>
    <property type="match status" value="1"/>
</dbReference>
<evidence type="ECO:0000256" key="2">
    <source>
        <dbReference type="ARBA" id="ARBA00023315"/>
    </source>
</evidence>
<keyword evidence="1" id="KW-0808">Transferase</keyword>
<dbReference type="RefSeq" id="WP_397213242.1">
    <property type="nucleotide sequence ID" value="NZ_JBGFSN010000004.1"/>
</dbReference>